<dbReference type="Gene3D" id="3.30.420.10">
    <property type="entry name" value="Ribonuclease H-like superfamily/Ribonuclease H"/>
    <property type="match status" value="1"/>
</dbReference>
<dbReference type="EMBL" id="JAHMUF010000020">
    <property type="protein sequence ID" value="KAG7192037.1"/>
    <property type="molecule type" value="Genomic_DNA"/>
</dbReference>
<feature type="compositionally biased region" description="Basic residues" evidence="9">
    <location>
        <begin position="712"/>
        <end position="721"/>
    </location>
</feature>
<dbReference type="GO" id="GO:0071037">
    <property type="term" value="P:nuclear polyadenylation-dependent snRNA catabolic process"/>
    <property type="evidence" value="ECO:0007669"/>
    <property type="project" value="TreeGrafter"/>
</dbReference>
<evidence type="ECO:0000256" key="5">
    <source>
        <dbReference type="ARBA" id="ARBA00022835"/>
    </source>
</evidence>
<evidence type="ECO:0000256" key="7">
    <source>
        <dbReference type="ARBA" id="ARBA00023242"/>
    </source>
</evidence>
<evidence type="ECO:0000256" key="1">
    <source>
        <dbReference type="ARBA" id="ARBA00004123"/>
    </source>
</evidence>
<feature type="compositionally biased region" description="Basic and acidic residues" evidence="9">
    <location>
        <begin position="641"/>
        <end position="667"/>
    </location>
</feature>
<comment type="subcellular location">
    <subcellularLocation>
        <location evidence="1">Nucleus</location>
    </subcellularLocation>
</comment>
<evidence type="ECO:0000256" key="2">
    <source>
        <dbReference type="ARBA" id="ARBA00022552"/>
    </source>
</evidence>
<feature type="domain" description="HRDC" evidence="10">
    <location>
        <begin position="454"/>
        <end position="535"/>
    </location>
</feature>
<dbReference type="InterPro" id="IPR045092">
    <property type="entry name" value="Rrp6-like"/>
</dbReference>
<dbReference type="GO" id="GO:0071038">
    <property type="term" value="P:TRAMP-dependent tRNA surveillance pathway"/>
    <property type="evidence" value="ECO:0007669"/>
    <property type="project" value="TreeGrafter"/>
</dbReference>
<evidence type="ECO:0000313" key="11">
    <source>
        <dbReference type="EMBL" id="KAG7192037.1"/>
    </source>
</evidence>
<dbReference type="InterPro" id="IPR012588">
    <property type="entry name" value="Exosome-assoc_fac_Rrp6_N"/>
</dbReference>
<keyword evidence="5" id="KW-0271">Exosome</keyword>
<dbReference type="Proteomes" id="UP000790833">
    <property type="component" value="Unassembled WGS sequence"/>
</dbReference>
<dbReference type="GO" id="GO:0000166">
    <property type="term" value="F:nucleotide binding"/>
    <property type="evidence" value="ECO:0007669"/>
    <property type="project" value="InterPro"/>
</dbReference>
<dbReference type="SMART" id="SM00474">
    <property type="entry name" value="35EXOc"/>
    <property type="match status" value="1"/>
</dbReference>
<dbReference type="InterPro" id="IPR002121">
    <property type="entry name" value="HRDC_dom"/>
</dbReference>
<dbReference type="OrthoDB" id="2250022at2759"/>
<dbReference type="Pfam" id="PF00570">
    <property type="entry name" value="HRDC"/>
    <property type="match status" value="1"/>
</dbReference>
<evidence type="ECO:0000256" key="8">
    <source>
        <dbReference type="ARBA" id="ARBA00043957"/>
    </source>
</evidence>
<keyword evidence="3" id="KW-0540">Nuclease</keyword>
<proteinExistence type="inferred from homology"/>
<dbReference type="GO" id="GO:0003727">
    <property type="term" value="F:single-stranded RNA binding"/>
    <property type="evidence" value="ECO:0007669"/>
    <property type="project" value="TreeGrafter"/>
</dbReference>
<feature type="region of interest" description="Disordered" evidence="9">
    <location>
        <begin position="99"/>
        <end position="142"/>
    </location>
</feature>
<feature type="region of interest" description="Disordered" evidence="9">
    <location>
        <begin position="633"/>
        <end position="668"/>
    </location>
</feature>
<dbReference type="GeneID" id="66115766"/>
<dbReference type="GO" id="GO:0000176">
    <property type="term" value="C:nuclear exosome (RNase complex)"/>
    <property type="evidence" value="ECO:0007669"/>
    <property type="project" value="InterPro"/>
</dbReference>
<evidence type="ECO:0000313" key="12">
    <source>
        <dbReference type="Proteomes" id="UP000790833"/>
    </source>
</evidence>
<dbReference type="FunFam" id="3.30.420.10:FF:000059">
    <property type="entry name" value="Exosome complex exonuclease Rrp6"/>
    <property type="match status" value="1"/>
</dbReference>
<dbReference type="GO" id="GO:0071039">
    <property type="term" value="P:nuclear polyadenylation-dependent CUT catabolic process"/>
    <property type="evidence" value="ECO:0007669"/>
    <property type="project" value="TreeGrafter"/>
</dbReference>
<dbReference type="GO" id="GO:0000175">
    <property type="term" value="F:3'-5'-RNA exonuclease activity"/>
    <property type="evidence" value="ECO:0007669"/>
    <property type="project" value="InterPro"/>
</dbReference>
<dbReference type="Pfam" id="PF08066">
    <property type="entry name" value="PMC2NT"/>
    <property type="match status" value="1"/>
</dbReference>
<keyword evidence="2" id="KW-0698">rRNA processing</keyword>
<dbReference type="InterPro" id="IPR036397">
    <property type="entry name" value="RNaseH_sf"/>
</dbReference>
<dbReference type="PROSITE" id="PS50967">
    <property type="entry name" value="HRDC"/>
    <property type="match status" value="1"/>
</dbReference>
<comment type="similarity">
    <text evidence="8">Belongs to the exosome component 10/RRP6 family.</text>
</comment>
<dbReference type="GO" id="GO:0071036">
    <property type="term" value="P:nuclear polyadenylation-dependent snoRNA catabolic process"/>
    <property type="evidence" value="ECO:0007669"/>
    <property type="project" value="TreeGrafter"/>
</dbReference>
<dbReference type="PANTHER" id="PTHR12124">
    <property type="entry name" value="POLYMYOSITIS/SCLERODERMA AUTOANTIGEN-RELATED"/>
    <property type="match status" value="1"/>
</dbReference>
<keyword evidence="6" id="KW-0269">Exonuclease</keyword>
<dbReference type="PANTHER" id="PTHR12124:SF47">
    <property type="entry name" value="EXOSOME COMPONENT 10"/>
    <property type="match status" value="1"/>
</dbReference>
<keyword evidence="7" id="KW-0539">Nucleus</keyword>
<dbReference type="GO" id="GO:0071044">
    <property type="term" value="P:histone mRNA catabolic process"/>
    <property type="evidence" value="ECO:0007669"/>
    <property type="project" value="TreeGrafter"/>
</dbReference>
<dbReference type="GO" id="GO:0071035">
    <property type="term" value="P:nuclear polyadenylation-dependent rRNA catabolic process"/>
    <property type="evidence" value="ECO:0007669"/>
    <property type="project" value="TreeGrafter"/>
</dbReference>
<evidence type="ECO:0000256" key="6">
    <source>
        <dbReference type="ARBA" id="ARBA00022839"/>
    </source>
</evidence>
<dbReference type="GO" id="GO:0000467">
    <property type="term" value="P:exonucleolytic trimming to generate mature 3'-end of 5.8S rRNA from tricistronic rRNA transcript (SSU-rRNA, 5.8S rRNA, LSU-rRNA)"/>
    <property type="evidence" value="ECO:0007669"/>
    <property type="project" value="InterPro"/>
</dbReference>
<keyword evidence="4" id="KW-0378">Hydrolase</keyword>
<dbReference type="SMART" id="SM00341">
    <property type="entry name" value="HRDC"/>
    <property type="match status" value="1"/>
</dbReference>
<reference evidence="11" key="1">
    <citation type="submission" date="2021-03" db="EMBL/GenBank/DDBJ databases">
        <authorList>
            <person name="Palmer J.M."/>
        </authorList>
    </citation>
    <scope>NUCLEOTIDE SEQUENCE</scope>
    <source>
        <strain evidence="11">ARV_011</strain>
    </source>
</reference>
<organism evidence="11 12">
    <name type="scientific">Scheffersomyces spartinae</name>
    <dbReference type="NCBI Taxonomy" id="45513"/>
    <lineage>
        <taxon>Eukaryota</taxon>
        <taxon>Fungi</taxon>
        <taxon>Dikarya</taxon>
        <taxon>Ascomycota</taxon>
        <taxon>Saccharomycotina</taxon>
        <taxon>Pichiomycetes</taxon>
        <taxon>Debaryomycetaceae</taxon>
        <taxon>Scheffersomyces</taxon>
    </lineage>
</organism>
<dbReference type="InterPro" id="IPR010997">
    <property type="entry name" value="HRDC-like_sf"/>
</dbReference>
<feature type="region of interest" description="Disordered" evidence="9">
    <location>
        <begin position="706"/>
        <end position="755"/>
    </location>
</feature>
<dbReference type="GO" id="GO:0071040">
    <property type="term" value="P:nuclear polyadenylation-dependent antisense transcript catabolic process"/>
    <property type="evidence" value="ECO:0007669"/>
    <property type="project" value="TreeGrafter"/>
</dbReference>
<dbReference type="AlphaFoldDB" id="A0A9P7V619"/>
<sequence length="755" mass="86605">MEDDTFTGVFPQAAQTIRAASALAAQDVAFLKSVDAKLGHDIDSASKQVLSIVNRLFEAGGEQEDLIDYGTDRIEGEANWKRVSNALDNIFEKIDSAFDEQKQHGDSKQPTTTFTYLEGSTEDSNSDSKHTGKRLTKPQNDFRVKIDNSEIGPFKPKLTSKPHALKSYEETLTLRTCASPAAADDYEDPPFYPQPYETEIDKQPYPESIYTVTPPVPFKSWHDTSAVWVDSVDKLQEMIAELLQLTEIAVDLEHHDYRTYYGIVCLMQISNRDKDWIVDTLSLRDDLEPLNQVFTNPHIIKVFHGAFMDIIWLQRDLGLYVVSLFDTFHASKKLGFPKFSLAYLLEHFAKFKTSKKYQLADWRLRPLLGPMLAYARSDTHFLLNIFDQLRNQLLESGGEDKMKEVLYESRQVAKRRFEYTKFRPLINTKNVTCPVMAYNPREPYGSIISQYNVPLHKKPLVEALYNWRDDLARQEDESVRYILPNQLLVNLTSLTLPVDVSKIMNCGTFVTEHGRLHVKELAQLINTVSQNTEVNDWELVEKWNNSTDSLNDTAAFGNVNEEDMTRVFEDLKSNHFRLSDSLLRSESIIISSPFKMRYTVHYDDKTHEPVESHDLEERRGKVEEYFKSIEGESIVLEEGEAEHTEPEPTEQTEPKAVTEAETIKEDPNEIITLRKKKNNNINNKKEPVQAASLSNAFDYANADKILLDTKQRSKLNPKKRAFNPYGDKEDQGPQGAKRNKRNITGKTSTFSNKRR</sequence>
<dbReference type="InterPro" id="IPR002562">
    <property type="entry name" value="3'-5'_exonuclease_dom"/>
</dbReference>
<dbReference type="Pfam" id="PF01612">
    <property type="entry name" value="DNA_pol_A_exo1"/>
    <property type="match status" value="1"/>
</dbReference>
<accession>A0A9P7V619</accession>
<feature type="compositionally biased region" description="Polar residues" evidence="9">
    <location>
        <begin position="744"/>
        <end position="755"/>
    </location>
</feature>
<evidence type="ECO:0000256" key="9">
    <source>
        <dbReference type="SAM" id="MobiDB-lite"/>
    </source>
</evidence>
<gene>
    <name evidence="11" type="primary">RRP6</name>
    <name evidence="11" type="ORF">KQ657_002392</name>
</gene>
<dbReference type="GO" id="GO:0005730">
    <property type="term" value="C:nucleolus"/>
    <property type="evidence" value="ECO:0007669"/>
    <property type="project" value="TreeGrafter"/>
</dbReference>
<keyword evidence="12" id="KW-1185">Reference proteome</keyword>
<dbReference type="SUPFAM" id="SSF53098">
    <property type="entry name" value="Ribonuclease H-like"/>
    <property type="match status" value="1"/>
</dbReference>
<comment type="caution">
    <text evidence="11">The sequence shown here is derived from an EMBL/GenBank/DDBJ whole genome shotgun (WGS) entry which is preliminary data.</text>
</comment>
<dbReference type="CDD" id="cd06147">
    <property type="entry name" value="Rrp6p_like_exo"/>
    <property type="match status" value="1"/>
</dbReference>
<protein>
    <submittedName>
        <fullName evidence="11">Exosome nuclease subunit</fullName>
    </submittedName>
</protein>
<dbReference type="InterPro" id="IPR044876">
    <property type="entry name" value="HRDC_dom_sf"/>
</dbReference>
<dbReference type="RefSeq" id="XP_043047588.1">
    <property type="nucleotide sequence ID" value="XM_043193162.1"/>
</dbReference>
<evidence type="ECO:0000256" key="3">
    <source>
        <dbReference type="ARBA" id="ARBA00022722"/>
    </source>
</evidence>
<evidence type="ECO:0000256" key="4">
    <source>
        <dbReference type="ARBA" id="ARBA00022801"/>
    </source>
</evidence>
<name>A0A9P7V619_9ASCO</name>
<dbReference type="SUPFAM" id="SSF47819">
    <property type="entry name" value="HRDC-like"/>
    <property type="match status" value="1"/>
</dbReference>
<dbReference type="Gene3D" id="1.10.150.80">
    <property type="entry name" value="HRDC domain"/>
    <property type="match status" value="1"/>
</dbReference>
<dbReference type="InterPro" id="IPR012337">
    <property type="entry name" value="RNaseH-like_sf"/>
</dbReference>
<dbReference type="InterPro" id="IPR049559">
    <property type="entry name" value="Rrp6p-like_exo"/>
</dbReference>
<dbReference type="GO" id="GO:0071051">
    <property type="term" value="P:poly(A)-dependent snoRNA 3'-end processing"/>
    <property type="evidence" value="ECO:0007669"/>
    <property type="project" value="TreeGrafter"/>
</dbReference>
<evidence type="ECO:0000259" key="10">
    <source>
        <dbReference type="PROSITE" id="PS50967"/>
    </source>
</evidence>